<evidence type="ECO:0000259" key="3">
    <source>
        <dbReference type="PROSITE" id="PS50835"/>
    </source>
</evidence>
<evidence type="ECO:0000313" key="4">
    <source>
        <dbReference type="EMBL" id="KAG8230367.1"/>
    </source>
</evidence>
<dbReference type="Gene3D" id="2.60.40.10">
    <property type="entry name" value="Immunoglobulins"/>
    <property type="match status" value="2"/>
</dbReference>
<protein>
    <recommendedName>
        <fullName evidence="3">Ig-like domain-containing protein</fullName>
    </recommendedName>
</protein>
<proteinExistence type="predicted"/>
<reference evidence="4" key="1">
    <citation type="submission" date="2013-04" db="EMBL/GenBank/DDBJ databases">
        <authorList>
            <person name="Qu J."/>
            <person name="Murali S.C."/>
            <person name="Bandaranaike D."/>
            <person name="Bellair M."/>
            <person name="Blankenburg K."/>
            <person name="Chao H."/>
            <person name="Dinh H."/>
            <person name="Doddapaneni H."/>
            <person name="Downs B."/>
            <person name="Dugan-Rocha S."/>
            <person name="Elkadiri S."/>
            <person name="Gnanaolivu R.D."/>
            <person name="Hernandez B."/>
            <person name="Javaid M."/>
            <person name="Jayaseelan J.C."/>
            <person name="Lee S."/>
            <person name="Li M."/>
            <person name="Ming W."/>
            <person name="Munidasa M."/>
            <person name="Muniz J."/>
            <person name="Nguyen L."/>
            <person name="Ongeri F."/>
            <person name="Osuji N."/>
            <person name="Pu L.-L."/>
            <person name="Puazo M."/>
            <person name="Qu C."/>
            <person name="Quiroz J."/>
            <person name="Raj R."/>
            <person name="Weissenberger G."/>
            <person name="Xin Y."/>
            <person name="Zou X."/>
            <person name="Han Y."/>
            <person name="Richards S."/>
            <person name="Worley K."/>
            <person name="Muzny D."/>
            <person name="Gibbs R."/>
        </authorList>
    </citation>
    <scope>NUCLEOTIDE SEQUENCE</scope>
    <source>
        <strain evidence="4">Sampled in the wild</strain>
    </source>
</reference>
<feature type="domain" description="Ig-like" evidence="3">
    <location>
        <begin position="58"/>
        <end position="148"/>
    </location>
</feature>
<keyword evidence="5" id="KW-1185">Reference proteome</keyword>
<dbReference type="GO" id="GO:0070593">
    <property type="term" value="P:dendrite self-avoidance"/>
    <property type="evidence" value="ECO:0007669"/>
    <property type="project" value="TreeGrafter"/>
</dbReference>
<feature type="domain" description="Ig-like" evidence="3">
    <location>
        <begin position="1"/>
        <end position="54"/>
    </location>
</feature>
<dbReference type="GO" id="GO:0005886">
    <property type="term" value="C:plasma membrane"/>
    <property type="evidence" value="ECO:0007669"/>
    <property type="project" value="TreeGrafter"/>
</dbReference>
<dbReference type="InterPro" id="IPR013783">
    <property type="entry name" value="Ig-like_fold"/>
</dbReference>
<evidence type="ECO:0000256" key="1">
    <source>
        <dbReference type="ARBA" id="ARBA00023157"/>
    </source>
</evidence>
<dbReference type="GO" id="GO:0007411">
    <property type="term" value="P:axon guidance"/>
    <property type="evidence" value="ECO:0007669"/>
    <property type="project" value="TreeGrafter"/>
</dbReference>
<dbReference type="SMART" id="SM00408">
    <property type="entry name" value="IGc2"/>
    <property type="match status" value="1"/>
</dbReference>
<dbReference type="PROSITE" id="PS50835">
    <property type="entry name" value="IG_LIKE"/>
    <property type="match status" value="2"/>
</dbReference>
<dbReference type="AlphaFoldDB" id="A0A8K0K9R8"/>
<dbReference type="GO" id="GO:0030424">
    <property type="term" value="C:axon"/>
    <property type="evidence" value="ECO:0007669"/>
    <property type="project" value="TreeGrafter"/>
</dbReference>
<dbReference type="GO" id="GO:0007156">
    <property type="term" value="P:homophilic cell adhesion via plasma membrane adhesion molecules"/>
    <property type="evidence" value="ECO:0007669"/>
    <property type="project" value="TreeGrafter"/>
</dbReference>
<accession>A0A8K0K9R8</accession>
<dbReference type="SUPFAM" id="SSF48726">
    <property type="entry name" value="Immunoglobulin"/>
    <property type="match status" value="2"/>
</dbReference>
<name>A0A8K0K9R8_LADFU</name>
<organism evidence="4 5">
    <name type="scientific">Ladona fulva</name>
    <name type="common">Scarce chaser dragonfly</name>
    <name type="synonym">Libellula fulva</name>
    <dbReference type="NCBI Taxonomy" id="123851"/>
    <lineage>
        <taxon>Eukaryota</taxon>
        <taxon>Metazoa</taxon>
        <taxon>Ecdysozoa</taxon>
        <taxon>Arthropoda</taxon>
        <taxon>Hexapoda</taxon>
        <taxon>Insecta</taxon>
        <taxon>Pterygota</taxon>
        <taxon>Palaeoptera</taxon>
        <taxon>Odonata</taxon>
        <taxon>Epiprocta</taxon>
        <taxon>Anisoptera</taxon>
        <taxon>Libelluloidea</taxon>
        <taxon>Libellulidae</taxon>
        <taxon>Ladona</taxon>
    </lineage>
</organism>
<dbReference type="InterPro" id="IPR036179">
    <property type="entry name" value="Ig-like_dom_sf"/>
</dbReference>
<keyword evidence="1" id="KW-1015">Disulfide bond</keyword>
<dbReference type="Proteomes" id="UP000792457">
    <property type="component" value="Unassembled WGS sequence"/>
</dbReference>
<dbReference type="InterPro" id="IPR003598">
    <property type="entry name" value="Ig_sub2"/>
</dbReference>
<gene>
    <name evidence="4" type="ORF">J437_LFUL011493</name>
</gene>
<keyword evidence="2" id="KW-0393">Immunoglobulin domain</keyword>
<comment type="caution">
    <text evidence="4">The sequence shown here is derived from an EMBL/GenBank/DDBJ whole genome shotgun (WGS) entry which is preliminary data.</text>
</comment>
<dbReference type="PANTHER" id="PTHR10075:SF103">
    <property type="entry name" value="ROUNDABOUT HOMOLOG 4"/>
    <property type="match status" value="1"/>
</dbReference>
<dbReference type="InterPro" id="IPR007110">
    <property type="entry name" value="Ig-like_dom"/>
</dbReference>
<evidence type="ECO:0000313" key="5">
    <source>
        <dbReference type="Proteomes" id="UP000792457"/>
    </source>
</evidence>
<dbReference type="SMART" id="SM00409">
    <property type="entry name" value="IG"/>
    <property type="match status" value="2"/>
</dbReference>
<dbReference type="EMBL" id="KZ308482">
    <property type="protein sequence ID" value="KAG8230367.1"/>
    <property type="molecule type" value="Genomic_DNA"/>
</dbReference>
<dbReference type="OrthoDB" id="152385at2759"/>
<dbReference type="InterPro" id="IPR003599">
    <property type="entry name" value="Ig_sub"/>
</dbReference>
<reference evidence="4" key="2">
    <citation type="submission" date="2017-10" db="EMBL/GenBank/DDBJ databases">
        <title>Ladona fulva Genome sequencing and assembly.</title>
        <authorList>
            <person name="Murali S."/>
            <person name="Richards S."/>
            <person name="Bandaranaike D."/>
            <person name="Bellair M."/>
            <person name="Blankenburg K."/>
            <person name="Chao H."/>
            <person name="Dinh H."/>
            <person name="Doddapaneni H."/>
            <person name="Dugan-Rocha S."/>
            <person name="Elkadiri S."/>
            <person name="Gnanaolivu R."/>
            <person name="Hernandez B."/>
            <person name="Skinner E."/>
            <person name="Javaid M."/>
            <person name="Lee S."/>
            <person name="Li M."/>
            <person name="Ming W."/>
            <person name="Munidasa M."/>
            <person name="Muniz J."/>
            <person name="Nguyen L."/>
            <person name="Hughes D."/>
            <person name="Osuji N."/>
            <person name="Pu L.-L."/>
            <person name="Puazo M."/>
            <person name="Qu C."/>
            <person name="Quiroz J."/>
            <person name="Raj R."/>
            <person name="Weissenberger G."/>
            <person name="Xin Y."/>
            <person name="Zou X."/>
            <person name="Han Y."/>
            <person name="Worley K."/>
            <person name="Muzny D."/>
            <person name="Gibbs R."/>
        </authorList>
    </citation>
    <scope>NUCLEOTIDE SEQUENCE</scope>
    <source>
        <strain evidence="4">Sampled in the wild</strain>
    </source>
</reference>
<dbReference type="Pfam" id="PF07679">
    <property type="entry name" value="I-set"/>
    <property type="match status" value="1"/>
</dbReference>
<dbReference type="PANTHER" id="PTHR10075">
    <property type="entry name" value="BASIGIN RELATED"/>
    <property type="match status" value="1"/>
</dbReference>
<dbReference type="FunFam" id="2.60.40.10:FF:000032">
    <property type="entry name" value="palladin isoform X1"/>
    <property type="match status" value="1"/>
</dbReference>
<evidence type="ECO:0000256" key="2">
    <source>
        <dbReference type="ARBA" id="ARBA00023319"/>
    </source>
</evidence>
<dbReference type="GO" id="GO:0098632">
    <property type="term" value="F:cell-cell adhesion mediator activity"/>
    <property type="evidence" value="ECO:0007669"/>
    <property type="project" value="TreeGrafter"/>
</dbReference>
<dbReference type="Pfam" id="PF13927">
    <property type="entry name" value="Ig_3"/>
    <property type="match status" value="1"/>
</dbReference>
<sequence length="165" mass="17825">MEGIFRLETVTENERRFLLGGSLVLRNVQAEDAGFYVCSANNSAGSASLEVQLRVLAPVGVHVQPPSLLVDSGQTAEFICVATGLPPPEIWWLKDGQRIRMGGDGSSATITGNGERIIIPSAQREDQGMYQCVAQSENDMAQSTAELRLGGECSLPQFSHLFPFL</sequence>
<dbReference type="InterPro" id="IPR013098">
    <property type="entry name" value="Ig_I-set"/>
</dbReference>